<evidence type="ECO:0000313" key="1">
    <source>
        <dbReference type="EMBL" id="DAF46909.1"/>
    </source>
</evidence>
<reference evidence="1" key="1">
    <citation type="journal article" date="2021" name="Proc. Natl. Acad. Sci. U.S.A.">
        <title>A Catalog of Tens of Thousands of Viruses from Human Metagenomes Reveals Hidden Associations with Chronic Diseases.</title>
        <authorList>
            <person name="Tisza M.J."/>
            <person name="Buck C.B."/>
        </authorList>
    </citation>
    <scope>NUCLEOTIDE SEQUENCE</scope>
    <source>
        <strain evidence="1">CtxJ29</strain>
    </source>
</reference>
<accession>A0A8S5S799</accession>
<dbReference type="EMBL" id="BK032546">
    <property type="protein sequence ID" value="DAF46909.1"/>
    <property type="molecule type" value="Genomic_DNA"/>
</dbReference>
<name>A0A8S5S799_9CAUD</name>
<proteinExistence type="predicted"/>
<protein>
    <submittedName>
        <fullName evidence="1">Uncharacterized protein</fullName>
    </submittedName>
</protein>
<sequence length="49" mass="5481">MELTVRKIAVTVSPHHRQGITLSIENNLGSFLATTTSAVHFRYSLPTER</sequence>
<organism evidence="1">
    <name type="scientific">Podoviridae sp. ctxJ29</name>
    <dbReference type="NCBI Taxonomy" id="2827754"/>
    <lineage>
        <taxon>Viruses</taxon>
        <taxon>Duplodnaviria</taxon>
        <taxon>Heunggongvirae</taxon>
        <taxon>Uroviricota</taxon>
        <taxon>Caudoviricetes</taxon>
    </lineage>
</organism>